<evidence type="ECO:0000259" key="3">
    <source>
        <dbReference type="Pfam" id="PF05170"/>
    </source>
</evidence>
<keyword evidence="2" id="KW-1133">Transmembrane helix</keyword>
<evidence type="ECO:0000313" key="5">
    <source>
        <dbReference type="Proteomes" id="UP000643701"/>
    </source>
</evidence>
<dbReference type="Pfam" id="PF05170">
    <property type="entry name" value="AsmA"/>
    <property type="match status" value="1"/>
</dbReference>
<dbReference type="GO" id="GO:0090313">
    <property type="term" value="P:regulation of protein targeting to membrane"/>
    <property type="evidence" value="ECO:0007669"/>
    <property type="project" value="TreeGrafter"/>
</dbReference>
<sequence>MKKALKVFGILILILLIALIATPFLFKGKIESLVKENINQQLNAKVSWNQLDLSLIKSFPKAELSLQEFSLTNQTPFEGDTLVYSKKLSAKMGLMQLFKNDGISLDEILIDEALINVVVNEEGIANYDIVKESEEKKQISEDKENDFKFELQHYEINNSEISYRDYNSKTFALLRNLNHSGDGNFAEEIFTLNTHTDVQLSVDFEETNYLNKNYLQLDAAIEMNLDQMKFTFKENEAVINQLALAFDGFFKMNKEDYEVDLKFSTPSSDFKNFLALIPKAYASNLDGVETTGKFEVEGFAKGKISANEIPKFSIFMNAVNASFNYPDLPKKVDDISMKIDLISNTSQIDDLVAKIDNVKFRIDQDQFNAKATIENIFEDMKLAFQANGSINLKKISQAYPLPTEIDLNGLLTANIKSNFVMSDIEKERYERVNASGNLRLSDFKYADKDLKNPYEIATAAVQFSTNNIELQEFKMKTGKTDLSASGRMDNLMGFVFSNADLKGRFNANSTNFDVADFMTSAESDETTNNETAETATEQIKIPKFLDIAMDFTAENVTYDNLKLKNARGSMLIKNESVNLQDVSAGIFGGSITMNGMVSTQDEQANFNMKLGLVKVDIVEVFSQMELAKNLAPIAAALTGRISTNFDLTGELTPDFSPVLNSLTGGVLAQINQANVNPEKTPLINNLNNELNFLDFSKINLSDLTTQASFSNGKIDVEPFKIQVEEVDVNVKGSHLFDGSMNYDLDVQVPAQLLGNAIGKQVAQLSNEDIKAMFVDVPVGISGSFSKPKLTLNLQSAIQDLTSQIIEKQKEKLQDKAENQIKDGLKNILGDDEKKNKEGKKEESIEDKAKDKLKDLFGKK</sequence>
<dbReference type="AlphaFoldDB" id="A0A967ACD8"/>
<feature type="region of interest" description="Disordered" evidence="1">
    <location>
        <begin position="823"/>
        <end position="846"/>
    </location>
</feature>
<evidence type="ECO:0000256" key="2">
    <source>
        <dbReference type="SAM" id="Phobius"/>
    </source>
</evidence>
<dbReference type="InterPro" id="IPR052894">
    <property type="entry name" value="AsmA-related"/>
</dbReference>
<gene>
    <name evidence="4" type="ORF">G7034_00295</name>
</gene>
<protein>
    <submittedName>
        <fullName evidence="4">AsmA family protein</fullName>
    </submittedName>
</protein>
<keyword evidence="2" id="KW-0472">Membrane</keyword>
<proteinExistence type="predicted"/>
<keyword evidence="5" id="KW-1185">Reference proteome</keyword>
<organism evidence="4 5">
    <name type="scientific">Psychroflexus maritimus</name>
    <dbReference type="NCBI Taxonomy" id="2714865"/>
    <lineage>
        <taxon>Bacteria</taxon>
        <taxon>Pseudomonadati</taxon>
        <taxon>Bacteroidota</taxon>
        <taxon>Flavobacteriia</taxon>
        <taxon>Flavobacteriales</taxon>
        <taxon>Flavobacteriaceae</taxon>
        <taxon>Psychroflexus</taxon>
    </lineage>
</organism>
<reference evidence="4" key="1">
    <citation type="submission" date="2020-03" db="EMBL/GenBank/DDBJ databases">
        <title>Psychroflexus Maritimus sp. nov., isolate from marine sediment.</title>
        <authorList>
            <person name="Zhong Y.-L."/>
        </authorList>
    </citation>
    <scope>NUCLEOTIDE SEQUENCE</scope>
    <source>
        <strain evidence="4">C1</strain>
    </source>
</reference>
<evidence type="ECO:0000256" key="1">
    <source>
        <dbReference type="SAM" id="MobiDB-lite"/>
    </source>
</evidence>
<dbReference type="GO" id="GO:0005886">
    <property type="term" value="C:plasma membrane"/>
    <property type="evidence" value="ECO:0007669"/>
    <property type="project" value="TreeGrafter"/>
</dbReference>
<dbReference type="InterPro" id="IPR007844">
    <property type="entry name" value="AsmA"/>
</dbReference>
<dbReference type="EMBL" id="JAANAS010000001">
    <property type="protein sequence ID" value="NGZ88693.1"/>
    <property type="molecule type" value="Genomic_DNA"/>
</dbReference>
<keyword evidence="2" id="KW-0812">Transmembrane</keyword>
<comment type="caution">
    <text evidence="4">The sequence shown here is derived from an EMBL/GenBank/DDBJ whole genome shotgun (WGS) entry which is preliminary data.</text>
</comment>
<dbReference type="PANTHER" id="PTHR30441">
    <property type="entry name" value="DUF748 DOMAIN-CONTAINING PROTEIN"/>
    <property type="match status" value="1"/>
</dbReference>
<dbReference type="RefSeq" id="WP_166398963.1">
    <property type="nucleotide sequence ID" value="NZ_JAANAS010000001.1"/>
</dbReference>
<dbReference type="PANTHER" id="PTHR30441:SF8">
    <property type="entry name" value="DUF748 DOMAIN-CONTAINING PROTEIN"/>
    <property type="match status" value="1"/>
</dbReference>
<accession>A0A967ACD8</accession>
<feature type="domain" description="AsmA" evidence="3">
    <location>
        <begin position="1"/>
        <end position="215"/>
    </location>
</feature>
<feature type="transmembrane region" description="Helical" evidence="2">
    <location>
        <begin position="7"/>
        <end position="26"/>
    </location>
</feature>
<evidence type="ECO:0000313" key="4">
    <source>
        <dbReference type="EMBL" id="NGZ88693.1"/>
    </source>
</evidence>
<name>A0A967ACD8_9FLAO</name>
<dbReference type="Proteomes" id="UP000643701">
    <property type="component" value="Unassembled WGS sequence"/>
</dbReference>